<evidence type="ECO:0000256" key="1">
    <source>
        <dbReference type="SAM" id="MobiDB-lite"/>
    </source>
</evidence>
<organism evidence="2 3">
    <name type="scientific">Fusarium zealandicum</name>
    <dbReference type="NCBI Taxonomy" id="1053134"/>
    <lineage>
        <taxon>Eukaryota</taxon>
        <taxon>Fungi</taxon>
        <taxon>Dikarya</taxon>
        <taxon>Ascomycota</taxon>
        <taxon>Pezizomycotina</taxon>
        <taxon>Sordariomycetes</taxon>
        <taxon>Hypocreomycetidae</taxon>
        <taxon>Hypocreales</taxon>
        <taxon>Nectriaceae</taxon>
        <taxon>Fusarium</taxon>
        <taxon>Fusarium staphyleae species complex</taxon>
    </lineage>
</organism>
<dbReference type="AlphaFoldDB" id="A0A8H4UC07"/>
<comment type="caution">
    <text evidence="2">The sequence shown here is derived from an EMBL/GenBank/DDBJ whole genome shotgun (WGS) entry which is preliminary data.</text>
</comment>
<feature type="compositionally biased region" description="Polar residues" evidence="1">
    <location>
        <begin position="102"/>
        <end position="114"/>
    </location>
</feature>
<sequence>MIIKPTATVTVTVTVTSHPELPGPDKLTTTFVAAAWARRRDGDSGAHESSVRLPSSRRHLFTALATSSESTVHVENHKTPASQAAARHADRDPVSRPLLRFTLSSNPALGASTR</sequence>
<feature type="region of interest" description="Disordered" evidence="1">
    <location>
        <begin position="68"/>
        <end position="114"/>
    </location>
</feature>
<reference evidence="2" key="1">
    <citation type="journal article" date="2020" name="BMC Genomics">
        <title>Correction to: Identification and distribution of gene clusters required for synthesis of sphingolipid metabolism inhibitors in diverse species of the filamentous fungus Fusarium.</title>
        <authorList>
            <person name="Kim H.S."/>
            <person name="Lohmar J.M."/>
            <person name="Busman M."/>
            <person name="Brown D.W."/>
            <person name="Naumann T.A."/>
            <person name="Divon H.H."/>
            <person name="Lysoe E."/>
            <person name="Uhlig S."/>
            <person name="Proctor R.H."/>
        </authorList>
    </citation>
    <scope>NUCLEOTIDE SEQUENCE</scope>
    <source>
        <strain evidence="2">NRRL 22465</strain>
    </source>
</reference>
<name>A0A8H4UC07_9HYPO</name>
<proteinExistence type="predicted"/>
<reference evidence="2" key="2">
    <citation type="submission" date="2020-05" db="EMBL/GenBank/DDBJ databases">
        <authorList>
            <person name="Kim H.-S."/>
            <person name="Proctor R.H."/>
            <person name="Brown D.W."/>
        </authorList>
    </citation>
    <scope>NUCLEOTIDE SEQUENCE</scope>
    <source>
        <strain evidence="2">NRRL 22465</strain>
    </source>
</reference>
<gene>
    <name evidence="2" type="ORF">FZEAL_9319</name>
</gene>
<dbReference type="EMBL" id="JABEYC010000855">
    <property type="protein sequence ID" value="KAF4973481.1"/>
    <property type="molecule type" value="Genomic_DNA"/>
</dbReference>
<protein>
    <submittedName>
        <fullName evidence="2">Uncharacterized protein</fullName>
    </submittedName>
</protein>
<dbReference type="Proteomes" id="UP000635477">
    <property type="component" value="Unassembled WGS sequence"/>
</dbReference>
<evidence type="ECO:0000313" key="2">
    <source>
        <dbReference type="EMBL" id="KAF4973481.1"/>
    </source>
</evidence>
<accession>A0A8H4UC07</accession>
<evidence type="ECO:0000313" key="3">
    <source>
        <dbReference type="Proteomes" id="UP000635477"/>
    </source>
</evidence>
<keyword evidence="3" id="KW-1185">Reference proteome</keyword>